<sequence>MRHGVKLSKYQACVGEAHWTAIKTILKYVRMTQEMLLVYGSGELVLKWYSDASFQSNVDDAKSKFGFVFKVNGGMAAWKSSKQDATANSTT</sequence>
<proteinExistence type="predicted"/>
<dbReference type="EMBL" id="JACGWN010000007">
    <property type="protein sequence ID" value="KAL0444186.1"/>
    <property type="molecule type" value="Genomic_DNA"/>
</dbReference>
<comment type="caution">
    <text evidence="1">The sequence shown here is derived from an EMBL/GenBank/DDBJ whole genome shotgun (WGS) entry which is preliminary data.</text>
</comment>
<reference evidence="1" key="1">
    <citation type="submission" date="2020-06" db="EMBL/GenBank/DDBJ databases">
        <authorList>
            <person name="Li T."/>
            <person name="Hu X."/>
            <person name="Zhang T."/>
            <person name="Song X."/>
            <person name="Zhang H."/>
            <person name="Dai N."/>
            <person name="Sheng W."/>
            <person name="Hou X."/>
            <person name="Wei L."/>
        </authorList>
    </citation>
    <scope>NUCLEOTIDE SEQUENCE</scope>
    <source>
        <strain evidence="1">KEN1</strain>
        <tissue evidence="1">Leaf</tissue>
    </source>
</reference>
<dbReference type="AlphaFoldDB" id="A0AAW2WSE0"/>
<organism evidence="1">
    <name type="scientific">Sesamum latifolium</name>
    <dbReference type="NCBI Taxonomy" id="2727402"/>
    <lineage>
        <taxon>Eukaryota</taxon>
        <taxon>Viridiplantae</taxon>
        <taxon>Streptophyta</taxon>
        <taxon>Embryophyta</taxon>
        <taxon>Tracheophyta</taxon>
        <taxon>Spermatophyta</taxon>
        <taxon>Magnoliopsida</taxon>
        <taxon>eudicotyledons</taxon>
        <taxon>Gunneridae</taxon>
        <taxon>Pentapetalae</taxon>
        <taxon>asterids</taxon>
        <taxon>lamiids</taxon>
        <taxon>Lamiales</taxon>
        <taxon>Pedaliaceae</taxon>
        <taxon>Sesamum</taxon>
    </lineage>
</organism>
<accession>A0AAW2WSE0</accession>
<dbReference type="PANTHER" id="PTHR11439">
    <property type="entry name" value="GAG-POL-RELATED RETROTRANSPOSON"/>
    <property type="match status" value="1"/>
</dbReference>
<reference evidence="1" key="2">
    <citation type="journal article" date="2024" name="Plant">
        <title>Genomic evolution and insights into agronomic trait innovations of Sesamum species.</title>
        <authorList>
            <person name="Miao H."/>
            <person name="Wang L."/>
            <person name="Qu L."/>
            <person name="Liu H."/>
            <person name="Sun Y."/>
            <person name="Le M."/>
            <person name="Wang Q."/>
            <person name="Wei S."/>
            <person name="Zheng Y."/>
            <person name="Lin W."/>
            <person name="Duan Y."/>
            <person name="Cao H."/>
            <person name="Xiong S."/>
            <person name="Wang X."/>
            <person name="Wei L."/>
            <person name="Li C."/>
            <person name="Ma Q."/>
            <person name="Ju M."/>
            <person name="Zhao R."/>
            <person name="Li G."/>
            <person name="Mu C."/>
            <person name="Tian Q."/>
            <person name="Mei H."/>
            <person name="Zhang T."/>
            <person name="Gao T."/>
            <person name="Zhang H."/>
        </authorList>
    </citation>
    <scope>NUCLEOTIDE SEQUENCE</scope>
    <source>
        <strain evidence="1">KEN1</strain>
    </source>
</reference>
<protein>
    <submittedName>
        <fullName evidence="1">Uncharacterized protein</fullName>
    </submittedName>
</protein>
<name>A0AAW2WSE0_9LAMI</name>
<gene>
    <name evidence="1" type="ORF">Slati_2141300</name>
</gene>
<dbReference type="PANTHER" id="PTHR11439:SF467">
    <property type="entry name" value="INTEGRASE CATALYTIC DOMAIN-CONTAINING PROTEIN"/>
    <property type="match status" value="1"/>
</dbReference>
<evidence type="ECO:0000313" key="1">
    <source>
        <dbReference type="EMBL" id="KAL0444186.1"/>
    </source>
</evidence>